<dbReference type="InterPro" id="IPR006976">
    <property type="entry name" value="VanZ-like"/>
</dbReference>
<evidence type="ECO:0000313" key="4">
    <source>
        <dbReference type="Proteomes" id="UP000184327"/>
    </source>
</evidence>
<keyword evidence="1" id="KW-0812">Transmembrane</keyword>
<keyword evidence="1" id="KW-1133">Transmembrane helix</keyword>
<evidence type="ECO:0000256" key="1">
    <source>
        <dbReference type="SAM" id="Phobius"/>
    </source>
</evidence>
<dbReference type="EMBL" id="FQUZ01000015">
    <property type="protein sequence ID" value="SHF21016.1"/>
    <property type="molecule type" value="Genomic_DNA"/>
</dbReference>
<dbReference type="Proteomes" id="UP000184327">
    <property type="component" value="Unassembled WGS sequence"/>
</dbReference>
<dbReference type="NCBIfam" id="NF037970">
    <property type="entry name" value="vanZ_1"/>
    <property type="match status" value="1"/>
</dbReference>
<proteinExistence type="predicted"/>
<reference evidence="3 4" key="1">
    <citation type="submission" date="2016-11" db="EMBL/GenBank/DDBJ databases">
        <authorList>
            <person name="Jaros S."/>
            <person name="Januszkiewicz K."/>
            <person name="Wedrychowicz H."/>
        </authorList>
    </citation>
    <scope>NUCLEOTIDE SEQUENCE [LARGE SCALE GENOMIC DNA]</scope>
    <source>
        <strain evidence="3 4">DSM 16112</strain>
    </source>
</reference>
<feature type="transmembrane region" description="Helical" evidence="1">
    <location>
        <begin position="51"/>
        <end position="68"/>
    </location>
</feature>
<sequence length="128" mass="14047">MPPLPAASWLVPGRGPYGLMLTGILLLLLYGLGSWPGAASQMGQTFGSDKLLHALFYGTLAVVQQLTWSRHHLALTLLVVGVSGAVDEAIQSLFPYRSASWDDWFTNMAAALCVSVVFWLWRKRTARD</sequence>
<evidence type="ECO:0000313" key="3">
    <source>
        <dbReference type="EMBL" id="SHF21016.1"/>
    </source>
</evidence>
<dbReference type="Pfam" id="PF04892">
    <property type="entry name" value="VanZ"/>
    <property type="match status" value="1"/>
</dbReference>
<dbReference type="AlphaFoldDB" id="A0A1M4ZTT5"/>
<keyword evidence="4" id="KW-1185">Reference proteome</keyword>
<gene>
    <name evidence="3" type="ORF">SAMN02745117_01521</name>
</gene>
<feature type="transmembrane region" description="Helical" evidence="1">
    <location>
        <begin position="20"/>
        <end position="39"/>
    </location>
</feature>
<protein>
    <submittedName>
        <fullName evidence="3">VanZ like family protein</fullName>
    </submittedName>
</protein>
<evidence type="ECO:0000259" key="2">
    <source>
        <dbReference type="Pfam" id="PF04892"/>
    </source>
</evidence>
<name>A0A1M4ZTT5_9BURK</name>
<dbReference type="STRING" id="1122156.SAMN02745117_01521"/>
<keyword evidence="1" id="KW-0472">Membrane</keyword>
<accession>A0A1M4ZTT5</accession>
<feature type="domain" description="VanZ-like" evidence="2">
    <location>
        <begin position="50"/>
        <end position="121"/>
    </location>
</feature>
<feature type="transmembrane region" description="Helical" evidence="1">
    <location>
        <begin position="104"/>
        <end position="121"/>
    </location>
</feature>
<organism evidence="3 4">
    <name type="scientific">Lampropedia hyalina DSM 16112</name>
    <dbReference type="NCBI Taxonomy" id="1122156"/>
    <lineage>
        <taxon>Bacteria</taxon>
        <taxon>Pseudomonadati</taxon>
        <taxon>Pseudomonadota</taxon>
        <taxon>Betaproteobacteria</taxon>
        <taxon>Burkholderiales</taxon>
        <taxon>Comamonadaceae</taxon>
        <taxon>Lampropedia</taxon>
    </lineage>
</organism>
<dbReference type="RefSeq" id="WP_073356095.1">
    <property type="nucleotide sequence ID" value="NZ_FQUZ01000015.1"/>
</dbReference>